<reference evidence="2 3" key="1">
    <citation type="journal article" date="2020" name="G3 (Bethesda)">
        <title>Improved Reference Genome for Cyclotella cryptica CCMP332, a Model for Cell Wall Morphogenesis, Salinity Adaptation, and Lipid Production in Diatoms (Bacillariophyta).</title>
        <authorList>
            <person name="Roberts W.R."/>
            <person name="Downey K.M."/>
            <person name="Ruck E.C."/>
            <person name="Traller J.C."/>
            <person name="Alverson A.J."/>
        </authorList>
    </citation>
    <scope>NUCLEOTIDE SEQUENCE [LARGE SCALE GENOMIC DNA]</scope>
    <source>
        <strain evidence="2 3">CCMP332</strain>
    </source>
</reference>
<keyword evidence="3" id="KW-1185">Reference proteome</keyword>
<gene>
    <name evidence="2" type="ORF">HJC23_007024</name>
</gene>
<proteinExistence type="predicted"/>
<protein>
    <submittedName>
        <fullName evidence="2">Uncharacterized protein</fullName>
    </submittedName>
</protein>
<evidence type="ECO:0000313" key="3">
    <source>
        <dbReference type="Proteomes" id="UP001516023"/>
    </source>
</evidence>
<name>A0ABD3QLY2_9STRA</name>
<feature type="compositionally biased region" description="Basic residues" evidence="1">
    <location>
        <begin position="57"/>
        <end position="66"/>
    </location>
</feature>
<feature type="region of interest" description="Disordered" evidence="1">
    <location>
        <begin position="49"/>
        <end position="69"/>
    </location>
</feature>
<evidence type="ECO:0000313" key="2">
    <source>
        <dbReference type="EMBL" id="KAL3801414.1"/>
    </source>
</evidence>
<accession>A0ABD3QLY2</accession>
<sequence>MSSPSRRLLSAFNQQSFGSLPHTRRTYSSFVPAPVSSIHCIFERPKQHQASIPQHDRHTKHTRRCLSSRGLPSKFTRKELISQTAPFNNSIGLTEMLKASSPIQTINSYFSTKKPHSPRKMIPRKAALHLTPKARETFRKLIAATKSEGIMLKYEISSQHALRMAFKFDLIKDAKKELTADDEGVSLEVLEDGITPKPPAESWNDNLPKLYIHHGAFMKVLGGTLDVELNSETGELKPKLFDRNGYEMDPNA</sequence>
<organism evidence="2 3">
    <name type="scientific">Cyclotella cryptica</name>
    <dbReference type="NCBI Taxonomy" id="29204"/>
    <lineage>
        <taxon>Eukaryota</taxon>
        <taxon>Sar</taxon>
        <taxon>Stramenopiles</taxon>
        <taxon>Ochrophyta</taxon>
        <taxon>Bacillariophyta</taxon>
        <taxon>Coscinodiscophyceae</taxon>
        <taxon>Thalassiosirophycidae</taxon>
        <taxon>Stephanodiscales</taxon>
        <taxon>Stephanodiscaceae</taxon>
        <taxon>Cyclotella</taxon>
    </lineage>
</organism>
<comment type="caution">
    <text evidence="2">The sequence shown here is derived from an EMBL/GenBank/DDBJ whole genome shotgun (WGS) entry which is preliminary data.</text>
</comment>
<dbReference type="AlphaFoldDB" id="A0ABD3QLY2"/>
<evidence type="ECO:0000256" key="1">
    <source>
        <dbReference type="SAM" id="MobiDB-lite"/>
    </source>
</evidence>
<dbReference type="EMBL" id="JABMIG020000027">
    <property type="protein sequence ID" value="KAL3801414.1"/>
    <property type="molecule type" value="Genomic_DNA"/>
</dbReference>
<dbReference type="Proteomes" id="UP001516023">
    <property type="component" value="Unassembled WGS sequence"/>
</dbReference>